<reference evidence="1" key="1">
    <citation type="journal article" date="2021" name="Nat. Commun.">
        <title>Genetic determinants of endophytism in the Arabidopsis root mycobiome.</title>
        <authorList>
            <person name="Mesny F."/>
            <person name="Miyauchi S."/>
            <person name="Thiergart T."/>
            <person name="Pickel B."/>
            <person name="Atanasova L."/>
            <person name="Karlsson M."/>
            <person name="Huettel B."/>
            <person name="Barry K.W."/>
            <person name="Haridas S."/>
            <person name="Chen C."/>
            <person name="Bauer D."/>
            <person name="Andreopoulos W."/>
            <person name="Pangilinan J."/>
            <person name="LaButti K."/>
            <person name="Riley R."/>
            <person name="Lipzen A."/>
            <person name="Clum A."/>
            <person name="Drula E."/>
            <person name="Henrissat B."/>
            <person name="Kohler A."/>
            <person name="Grigoriev I.V."/>
            <person name="Martin F.M."/>
            <person name="Hacquard S."/>
        </authorList>
    </citation>
    <scope>NUCLEOTIDE SEQUENCE</scope>
    <source>
        <strain evidence="1">MPI-CAGE-AT-0016</strain>
    </source>
</reference>
<dbReference type="EMBL" id="JAGPXD010000004">
    <property type="protein sequence ID" value="KAH7359402.1"/>
    <property type="molecule type" value="Genomic_DNA"/>
</dbReference>
<accession>A0A8K0TF12</accession>
<name>A0A8K0TF12_9PEZI</name>
<proteinExistence type="predicted"/>
<comment type="caution">
    <text evidence="1">The sequence shown here is derived from an EMBL/GenBank/DDBJ whole genome shotgun (WGS) entry which is preliminary data.</text>
</comment>
<gene>
    <name evidence="1" type="ORF">B0T11DRAFT_300287</name>
</gene>
<organism evidence="1 2">
    <name type="scientific">Plectosphaerella cucumerina</name>
    <dbReference type="NCBI Taxonomy" id="40658"/>
    <lineage>
        <taxon>Eukaryota</taxon>
        <taxon>Fungi</taxon>
        <taxon>Dikarya</taxon>
        <taxon>Ascomycota</taxon>
        <taxon>Pezizomycotina</taxon>
        <taxon>Sordariomycetes</taxon>
        <taxon>Hypocreomycetidae</taxon>
        <taxon>Glomerellales</taxon>
        <taxon>Plectosphaerellaceae</taxon>
        <taxon>Plectosphaerella</taxon>
    </lineage>
</organism>
<dbReference type="AlphaFoldDB" id="A0A8K0TF12"/>
<dbReference type="OrthoDB" id="4259138at2759"/>
<dbReference type="Proteomes" id="UP000813385">
    <property type="component" value="Unassembled WGS sequence"/>
</dbReference>
<sequence length="435" mass="47430">MPLLTRITLSITFKAAATRKHRENVFGGLQPTWGVPRGSVSAVPSGPSGIVILLTTSPRAIELDIPLLSSGSLVSKRRQGAPDHDNHPPALLGHRLLGDPLQELVAVAKIFLSRSFLCIFVIGLQLWTKAVVGDVPLPLQSLFNIDLTSNDNGGCRGQEARLERFLFDALDLADAGVNLLQNAVTAADDPQAAPASRLLDGPGGKPDLFCSDEWSYYVTWDEPARDNRGQIYTNENKDLVRNKNAPGLSLAWNHPNAIDLLWSTVHNAYVIQPSDIERRICSVSGGTLGNVQFWGIQPSLELPRAFTLCTRLWGKPDAPLGSVAPVVATQDEIARRTAYVDSTGDCDDLDRLQQIHHIVSPSATFFHELMHLVLGKEASMPSRGEVYLVDRIMAMEGTESARNPESYTKAAVAYWYTTNKQGAPEYWGGFATQGG</sequence>
<evidence type="ECO:0000313" key="1">
    <source>
        <dbReference type="EMBL" id="KAH7359402.1"/>
    </source>
</evidence>
<protein>
    <submittedName>
        <fullName evidence="1">Uncharacterized protein</fullName>
    </submittedName>
</protein>
<keyword evidence="2" id="KW-1185">Reference proteome</keyword>
<evidence type="ECO:0000313" key="2">
    <source>
        <dbReference type="Proteomes" id="UP000813385"/>
    </source>
</evidence>